<accession>A0A840FAG3</accession>
<dbReference type="GO" id="GO:0004252">
    <property type="term" value="F:serine-type endopeptidase activity"/>
    <property type="evidence" value="ECO:0007669"/>
    <property type="project" value="InterPro"/>
</dbReference>
<feature type="signal peptide" evidence="1">
    <location>
        <begin position="1"/>
        <end position="28"/>
    </location>
</feature>
<keyword evidence="1" id="KW-0732">Signal</keyword>
<dbReference type="Pfam" id="PF00089">
    <property type="entry name" value="Trypsin"/>
    <property type="match status" value="1"/>
</dbReference>
<comment type="caution">
    <text evidence="3">The sequence shown here is derived from an EMBL/GenBank/DDBJ whole genome shotgun (WGS) entry which is preliminary data.</text>
</comment>
<dbReference type="EMBL" id="JACIFP010000001">
    <property type="protein sequence ID" value="MBB4137140.1"/>
    <property type="molecule type" value="Genomic_DNA"/>
</dbReference>
<evidence type="ECO:0000259" key="2">
    <source>
        <dbReference type="Pfam" id="PF00089"/>
    </source>
</evidence>
<proteinExistence type="predicted"/>
<evidence type="ECO:0000313" key="3">
    <source>
        <dbReference type="EMBL" id="MBB4137140.1"/>
    </source>
</evidence>
<feature type="domain" description="Peptidase S1" evidence="2">
    <location>
        <begin position="63"/>
        <end position="197"/>
    </location>
</feature>
<keyword evidence="4" id="KW-1185">Reference proteome</keyword>
<dbReference type="InterPro" id="IPR001254">
    <property type="entry name" value="Trypsin_dom"/>
</dbReference>
<dbReference type="SUPFAM" id="SSF50494">
    <property type="entry name" value="Trypsin-like serine proteases"/>
    <property type="match status" value="1"/>
</dbReference>
<dbReference type="InterPro" id="IPR009003">
    <property type="entry name" value="Peptidase_S1_PA"/>
</dbReference>
<protein>
    <recommendedName>
        <fullName evidence="2">Peptidase S1 domain-containing protein</fullName>
    </recommendedName>
</protein>
<feature type="chain" id="PRO_5032879438" description="Peptidase S1 domain-containing protein" evidence="1">
    <location>
        <begin position="29"/>
        <end position="224"/>
    </location>
</feature>
<evidence type="ECO:0000313" key="4">
    <source>
        <dbReference type="Proteomes" id="UP000551501"/>
    </source>
</evidence>
<name>A0A840FAG3_9ACTN</name>
<sequence>MKKLTVLLAVALTAMASLIGIGVGTADAAGKVPLGGGSGILILKGGNTASACTVTTVGRPTSGSHRGELIAVTAGHCGTPGQRVFSERYQQRGQIGTIAYSASDIDVAVIKLDASRVRPVSTVNGVTIRGVDTRAPQFPTVLCKTGRTTGKTCGVNWLSTGGRHISQMCVIEGDSGSPVVVGDRLVGMVNAYYFLSCIGPETGTSIKTILDRLNRTGYGAFKPV</sequence>
<dbReference type="Gene3D" id="2.40.10.10">
    <property type="entry name" value="Trypsin-like serine proteases"/>
    <property type="match status" value="2"/>
</dbReference>
<gene>
    <name evidence="3" type="ORF">BKA16_003692</name>
</gene>
<reference evidence="3 4" key="1">
    <citation type="submission" date="2020-08" db="EMBL/GenBank/DDBJ databases">
        <title>Sequencing the genomes of 1000 actinobacteria strains.</title>
        <authorList>
            <person name="Klenk H.-P."/>
        </authorList>
    </citation>
    <scope>NUCLEOTIDE SEQUENCE [LARGE SCALE GENOMIC DNA]</scope>
    <source>
        <strain evidence="3 4">DSM 45298</strain>
    </source>
</reference>
<dbReference type="RefSeq" id="WP_183372034.1">
    <property type="nucleotide sequence ID" value="NZ_BAABHL010000126.1"/>
</dbReference>
<dbReference type="Proteomes" id="UP000551501">
    <property type="component" value="Unassembled WGS sequence"/>
</dbReference>
<dbReference type="AlphaFoldDB" id="A0A840FAG3"/>
<dbReference type="InterPro" id="IPR043504">
    <property type="entry name" value="Peptidase_S1_PA_chymotrypsin"/>
</dbReference>
<dbReference type="GO" id="GO:0006508">
    <property type="term" value="P:proteolysis"/>
    <property type="evidence" value="ECO:0007669"/>
    <property type="project" value="InterPro"/>
</dbReference>
<organism evidence="3 4">
    <name type="scientific">Gordonia humi</name>
    <dbReference type="NCBI Taxonomy" id="686429"/>
    <lineage>
        <taxon>Bacteria</taxon>
        <taxon>Bacillati</taxon>
        <taxon>Actinomycetota</taxon>
        <taxon>Actinomycetes</taxon>
        <taxon>Mycobacteriales</taxon>
        <taxon>Gordoniaceae</taxon>
        <taxon>Gordonia</taxon>
    </lineage>
</organism>
<evidence type="ECO:0000256" key="1">
    <source>
        <dbReference type="SAM" id="SignalP"/>
    </source>
</evidence>